<organism evidence="7 8">
    <name type="scientific">Globodera pallida</name>
    <name type="common">Potato cyst nematode worm</name>
    <name type="synonym">Heterodera pallida</name>
    <dbReference type="NCBI Taxonomy" id="36090"/>
    <lineage>
        <taxon>Eukaryota</taxon>
        <taxon>Metazoa</taxon>
        <taxon>Ecdysozoa</taxon>
        <taxon>Nematoda</taxon>
        <taxon>Chromadorea</taxon>
        <taxon>Rhabditida</taxon>
        <taxon>Tylenchina</taxon>
        <taxon>Tylenchomorpha</taxon>
        <taxon>Tylenchoidea</taxon>
        <taxon>Heteroderidae</taxon>
        <taxon>Heteroderinae</taxon>
        <taxon>Globodera</taxon>
    </lineage>
</organism>
<dbReference type="PANTHER" id="PTHR45969">
    <property type="entry name" value="RING ZINC FINGER PROTEIN-RELATED"/>
    <property type="match status" value="1"/>
</dbReference>
<dbReference type="Proteomes" id="UP000050741">
    <property type="component" value="Unassembled WGS sequence"/>
</dbReference>
<dbReference type="Pfam" id="PF13639">
    <property type="entry name" value="zf-RING_2"/>
    <property type="match status" value="1"/>
</dbReference>
<keyword evidence="1" id="KW-0479">Metal-binding</keyword>
<evidence type="ECO:0000256" key="2">
    <source>
        <dbReference type="ARBA" id="ARBA00022771"/>
    </source>
</evidence>
<feature type="domain" description="RING-type" evidence="6">
    <location>
        <begin position="72"/>
        <end position="115"/>
    </location>
</feature>
<reference evidence="7" key="2">
    <citation type="submission" date="2014-05" db="EMBL/GenBank/DDBJ databases">
        <title>The genome and life-stage specific transcriptomes of Globodera pallida elucidate key aspects of plant parasitism by a cyst nematode.</title>
        <authorList>
            <person name="Cotton J.A."/>
            <person name="Lilley C.J."/>
            <person name="Jones L.M."/>
            <person name="Kikuchi T."/>
            <person name="Reid A.J."/>
            <person name="Thorpe P."/>
            <person name="Tsai I.J."/>
            <person name="Beasley H."/>
            <person name="Blok V."/>
            <person name="Cock P.J.A."/>
            <person name="Van den Akker S.E."/>
            <person name="Holroyd N."/>
            <person name="Hunt M."/>
            <person name="Mantelin S."/>
            <person name="Naghra H."/>
            <person name="Pain A."/>
            <person name="Palomares-Rius J.E."/>
            <person name="Zarowiecki M."/>
            <person name="Berriman M."/>
            <person name="Jones J.T."/>
            <person name="Urwin P.E."/>
        </authorList>
    </citation>
    <scope>NUCLEOTIDE SEQUENCE [LARGE SCALE GENOMIC DNA]</scope>
    <source>
        <strain evidence="7">Lindley</strain>
    </source>
</reference>
<evidence type="ECO:0000259" key="6">
    <source>
        <dbReference type="PROSITE" id="PS50089"/>
    </source>
</evidence>
<dbReference type="GO" id="GO:0061630">
    <property type="term" value="F:ubiquitin protein ligase activity"/>
    <property type="evidence" value="ECO:0007669"/>
    <property type="project" value="TreeGrafter"/>
</dbReference>
<dbReference type="PROSITE" id="PS50089">
    <property type="entry name" value="ZF_RING_2"/>
    <property type="match status" value="1"/>
</dbReference>
<keyword evidence="2 4" id="KW-0863">Zinc-finger</keyword>
<dbReference type="SUPFAM" id="SSF57850">
    <property type="entry name" value="RING/U-box"/>
    <property type="match status" value="1"/>
</dbReference>
<protein>
    <submittedName>
        <fullName evidence="8">RING-type domain-containing protein</fullName>
    </submittedName>
</protein>
<dbReference type="PANTHER" id="PTHR45969:SF69">
    <property type="entry name" value="FINGER DOMAIN PROTEIN, PUTATIVE (AFU_ORTHOLOGUE AFUA_3G12190)-RELATED"/>
    <property type="match status" value="1"/>
</dbReference>
<feature type="region of interest" description="Disordered" evidence="5">
    <location>
        <begin position="40"/>
        <end position="64"/>
    </location>
</feature>
<dbReference type="GO" id="GO:0016567">
    <property type="term" value="P:protein ubiquitination"/>
    <property type="evidence" value="ECO:0007669"/>
    <property type="project" value="TreeGrafter"/>
</dbReference>
<evidence type="ECO:0000313" key="8">
    <source>
        <dbReference type="WBParaSite" id="GPLIN_000812800"/>
    </source>
</evidence>
<keyword evidence="7" id="KW-1185">Reference proteome</keyword>
<proteinExistence type="predicted"/>
<name>A0A183C5I3_GLOPA</name>
<dbReference type="InterPro" id="IPR001841">
    <property type="entry name" value="Znf_RING"/>
</dbReference>
<dbReference type="AlphaFoldDB" id="A0A183C5I3"/>
<dbReference type="GO" id="GO:0008270">
    <property type="term" value="F:zinc ion binding"/>
    <property type="evidence" value="ECO:0007669"/>
    <property type="project" value="UniProtKB-KW"/>
</dbReference>
<dbReference type="WBParaSite" id="GPLIN_000812800">
    <property type="protein sequence ID" value="GPLIN_000812800"/>
    <property type="gene ID" value="GPLIN_000812800"/>
</dbReference>
<feature type="compositionally biased region" description="Polar residues" evidence="5">
    <location>
        <begin position="41"/>
        <end position="64"/>
    </location>
</feature>
<evidence type="ECO:0000313" key="7">
    <source>
        <dbReference type="Proteomes" id="UP000050741"/>
    </source>
</evidence>
<evidence type="ECO:0000256" key="1">
    <source>
        <dbReference type="ARBA" id="ARBA00022723"/>
    </source>
</evidence>
<keyword evidence="3" id="KW-0862">Zinc</keyword>
<accession>A0A183C5I3</accession>
<evidence type="ECO:0000256" key="5">
    <source>
        <dbReference type="SAM" id="MobiDB-lite"/>
    </source>
</evidence>
<dbReference type="SMART" id="SM00184">
    <property type="entry name" value="RING"/>
    <property type="match status" value="1"/>
</dbReference>
<evidence type="ECO:0000256" key="4">
    <source>
        <dbReference type="PROSITE-ProRule" id="PRU00175"/>
    </source>
</evidence>
<evidence type="ECO:0000256" key="3">
    <source>
        <dbReference type="ARBA" id="ARBA00022833"/>
    </source>
</evidence>
<sequence>MAPFAECELVLHRIQLEFRLMKIVKHVTSLQHLQINEAERPSQNSHIMPQGLASSSSALAPDGSNNVVTSECPICLQPLLASEDVEELSSCEHRFHRDCINTWLGHGNTTCPMCRQQVDQNARPNHLPDCPLCRESMQASQIKELHSCRFPSCLCRFMAIQQRRKYDLPSLWLFG</sequence>
<reference evidence="7" key="1">
    <citation type="submission" date="2013-12" db="EMBL/GenBank/DDBJ databases">
        <authorList>
            <person name="Aslett M."/>
        </authorList>
    </citation>
    <scope>NUCLEOTIDE SEQUENCE [LARGE SCALE GENOMIC DNA]</scope>
    <source>
        <strain evidence="7">Lindley</strain>
    </source>
</reference>
<dbReference type="InterPro" id="IPR013083">
    <property type="entry name" value="Znf_RING/FYVE/PHD"/>
</dbReference>
<reference evidence="8" key="3">
    <citation type="submission" date="2016-06" db="UniProtKB">
        <authorList>
            <consortium name="WormBaseParasite"/>
        </authorList>
    </citation>
    <scope>IDENTIFICATION</scope>
</reference>
<dbReference type="Gene3D" id="3.30.40.10">
    <property type="entry name" value="Zinc/RING finger domain, C3HC4 (zinc finger)"/>
    <property type="match status" value="1"/>
</dbReference>